<evidence type="ECO:0000256" key="2">
    <source>
        <dbReference type="ARBA" id="ARBA00023082"/>
    </source>
</evidence>
<evidence type="ECO:0000259" key="6">
    <source>
        <dbReference type="Pfam" id="PF04545"/>
    </source>
</evidence>
<dbReference type="AlphaFoldDB" id="A0A1I3G227"/>
<dbReference type="Pfam" id="PF04545">
    <property type="entry name" value="Sigma70_r4"/>
    <property type="match status" value="1"/>
</dbReference>
<dbReference type="RefSeq" id="WP_092049548.1">
    <property type="nucleotide sequence ID" value="NZ_FOQD01000006.1"/>
</dbReference>
<gene>
    <name evidence="7" type="ORF">SAMN05421753_106139</name>
</gene>
<evidence type="ECO:0000256" key="3">
    <source>
        <dbReference type="ARBA" id="ARBA00023125"/>
    </source>
</evidence>
<sequence>MTATASRTHLQHRARQILGSDFRFIRAREFSRLTLDELQKEAPAELFQHSPDGEQHPQSLGQLLTPAGERHLFRTLNFLRFKADQLRAELNPQRPGKRRLEQIEQLLQKADDARQMIVKANLRLVAALAHKAAAAPQDYEEYLSEGHLILVNAVDKFDFSRGFRFSTYATHAVQRHFFRVMQRKQRRKQREVLSPPELLNHARTETPEPEPLNPKVAHELIRRFDDCLNPRERAIIEERFGLSGKTSATLKMIAERVGLSKERVRQLQLSAIEKLQDLAIQMRLNPETAA</sequence>
<evidence type="ECO:0000256" key="4">
    <source>
        <dbReference type="ARBA" id="ARBA00023163"/>
    </source>
</evidence>
<accession>A0A1I3G227</accession>
<dbReference type="Gene3D" id="1.20.120.1810">
    <property type="match status" value="1"/>
</dbReference>
<dbReference type="GO" id="GO:0016987">
    <property type="term" value="F:sigma factor activity"/>
    <property type="evidence" value="ECO:0007669"/>
    <property type="project" value="UniProtKB-KW"/>
</dbReference>
<keyword evidence="4" id="KW-0804">Transcription</keyword>
<dbReference type="OrthoDB" id="9780321at2"/>
<dbReference type="Proteomes" id="UP000199518">
    <property type="component" value="Unassembled WGS sequence"/>
</dbReference>
<dbReference type="Pfam" id="PF04542">
    <property type="entry name" value="Sigma70_r2"/>
    <property type="match status" value="1"/>
</dbReference>
<dbReference type="EMBL" id="FOQD01000006">
    <property type="protein sequence ID" value="SFI17520.1"/>
    <property type="molecule type" value="Genomic_DNA"/>
</dbReference>
<dbReference type="InterPro" id="IPR013324">
    <property type="entry name" value="RNA_pol_sigma_r3/r4-like"/>
</dbReference>
<reference evidence="8" key="1">
    <citation type="submission" date="2016-10" db="EMBL/GenBank/DDBJ databases">
        <authorList>
            <person name="Varghese N."/>
            <person name="Submissions S."/>
        </authorList>
    </citation>
    <scope>NUCLEOTIDE SEQUENCE [LARGE SCALE GENOMIC DNA]</scope>
    <source>
        <strain evidence="8">DSM 26348</strain>
    </source>
</reference>
<dbReference type="NCBIfam" id="TIGR02937">
    <property type="entry name" value="sigma70-ECF"/>
    <property type="match status" value="1"/>
</dbReference>
<keyword evidence="1" id="KW-0805">Transcription regulation</keyword>
<dbReference type="PRINTS" id="PR00046">
    <property type="entry name" value="SIGMA70FCT"/>
</dbReference>
<organism evidence="7 8">
    <name type="scientific">Planctomicrobium piriforme</name>
    <dbReference type="NCBI Taxonomy" id="1576369"/>
    <lineage>
        <taxon>Bacteria</taxon>
        <taxon>Pseudomonadati</taxon>
        <taxon>Planctomycetota</taxon>
        <taxon>Planctomycetia</taxon>
        <taxon>Planctomycetales</taxon>
        <taxon>Planctomycetaceae</taxon>
        <taxon>Planctomicrobium</taxon>
    </lineage>
</organism>
<dbReference type="Gene3D" id="1.10.10.10">
    <property type="entry name" value="Winged helix-like DNA-binding domain superfamily/Winged helix DNA-binding domain"/>
    <property type="match status" value="1"/>
</dbReference>
<dbReference type="PANTHER" id="PTHR30603">
    <property type="entry name" value="RNA POLYMERASE SIGMA FACTOR RPO"/>
    <property type="match status" value="1"/>
</dbReference>
<dbReference type="GO" id="GO:0006352">
    <property type="term" value="P:DNA-templated transcription initiation"/>
    <property type="evidence" value="ECO:0007669"/>
    <property type="project" value="InterPro"/>
</dbReference>
<protein>
    <submittedName>
        <fullName evidence="7">RNA polymerase primary sigma factor</fullName>
    </submittedName>
</protein>
<feature type="domain" description="RNA polymerase sigma-70 region 4" evidence="6">
    <location>
        <begin position="226"/>
        <end position="276"/>
    </location>
</feature>
<keyword evidence="8" id="KW-1185">Reference proteome</keyword>
<dbReference type="InterPro" id="IPR007627">
    <property type="entry name" value="RNA_pol_sigma70_r2"/>
</dbReference>
<feature type="domain" description="RNA polymerase sigma-70 region 2" evidence="5">
    <location>
        <begin position="118"/>
        <end position="186"/>
    </location>
</feature>
<evidence type="ECO:0000256" key="1">
    <source>
        <dbReference type="ARBA" id="ARBA00023015"/>
    </source>
</evidence>
<dbReference type="GO" id="GO:0003677">
    <property type="term" value="F:DNA binding"/>
    <property type="evidence" value="ECO:0007669"/>
    <property type="project" value="UniProtKB-KW"/>
</dbReference>
<evidence type="ECO:0000259" key="5">
    <source>
        <dbReference type="Pfam" id="PF04542"/>
    </source>
</evidence>
<dbReference type="InterPro" id="IPR013325">
    <property type="entry name" value="RNA_pol_sigma_r2"/>
</dbReference>
<dbReference type="STRING" id="1576369.SAMN05421753_106139"/>
<evidence type="ECO:0000313" key="8">
    <source>
        <dbReference type="Proteomes" id="UP000199518"/>
    </source>
</evidence>
<dbReference type="SUPFAM" id="SSF88946">
    <property type="entry name" value="Sigma2 domain of RNA polymerase sigma factors"/>
    <property type="match status" value="1"/>
</dbReference>
<dbReference type="InterPro" id="IPR036388">
    <property type="entry name" value="WH-like_DNA-bd_sf"/>
</dbReference>
<dbReference type="PANTHER" id="PTHR30603:SF60">
    <property type="entry name" value="RNA POLYMERASE SIGMA FACTOR RPOD"/>
    <property type="match status" value="1"/>
</dbReference>
<dbReference type="SUPFAM" id="SSF88659">
    <property type="entry name" value="Sigma3 and sigma4 domains of RNA polymerase sigma factors"/>
    <property type="match status" value="1"/>
</dbReference>
<name>A0A1I3G227_9PLAN</name>
<keyword evidence="2" id="KW-0731">Sigma factor</keyword>
<proteinExistence type="predicted"/>
<evidence type="ECO:0000313" key="7">
    <source>
        <dbReference type="EMBL" id="SFI17520.1"/>
    </source>
</evidence>
<dbReference type="InterPro" id="IPR007630">
    <property type="entry name" value="RNA_pol_sigma70_r4"/>
</dbReference>
<dbReference type="InterPro" id="IPR000943">
    <property type="entry name" value="RNA_pol_sigma70"/>
</dbReference>
<keyword evidence="3" id="KW-0238">DNA-binding</keyword>
<dbReference type="InterPro" id="IPR014284">
    <property type="entry name" value="RNA_pol_sigma-70_dom"/>
</dbReference>
<dbReference type="InterPro" id="IPR050239">
    <property type="entry name" value="Sigma-70_RNA_pol_init_factors"/>
</dbReference>